<evidence type="ECO:0000313" key="1">
    <source>
        <dbReference type="EMBL" id="MCC0177199.1"/>
    </source>
</evidence>
<gene>
    <name evidence="1" type="ORF">I4641_09440</name>
</gene>
<protein>
    <submittedName>
        <fullName evidence="1">Uncharacterized protein</fullName>
    </submittedName>
</protein>
<dbReference type="Proteomes" id="UP000729733">
    <property type="component" value="Unassembled WGS sequence"/>
</dbReference>
<comment type="caution">
    <text evidence="1">The sequence shown here is derived from an EMBL/GenBank/DDBJ whole genome shotgun (WGS) entry which is preliminary data.</text>
</comment>
<dbReference type="RefSeq" id="WP_229640240.1">
    <property type="nucleotide sequence ID" value="NZ_JADWDC010000018.1"/>
</dbReference>
<keyword evidence="2" id="KW-1185">Reference proteome</keyword>
<evidence type="ECO:0000313" key="2">
    <source>
        <dbReference type="Proteomes" id="UP000729733"/>
    </source>
</evidence>
<sequence>MSKRRRKALPITIYLETWLKVMARKKGEEKGLTLSSYIRELIRKDLDLSKDYDPMKIIVRQLENGTKLYDVEFARDEK</sequence>
<organism evidence="1 2">
    <name type="scientific">Waterburya agarophytonicola KI4</name>
    <dbReference type="NCBI Taxonomy" id="2874699"/>
    <lineage>
        <taxon>Bacteria</taxon>
        <taxon>Bacillati</taxon>
        <taxon>Cyanobacteriota</taxon>
        <taxon>Cyanophyceae</taxon>
        <taxon>Pleurocapsales</taxon>
        <taxon>Hyellaceae</taxon>
        <taxon>Waterburya</taxon>
        <taxon>Waterburya agarophytonicola</taxon>
    </lineage>
</organism>
<reference evidence="1" key="1">
    <citation type="journal article" date="2021" name="Antonie Van Leeuwenhoek">
        <title>Draft genome and description of Waterburya agarophytonicola gen. nov. sp. nov. (Pleurocapsales, Cyanobacteria): a seaweed symbiont.</title>
        <authorList>
            <person name="Bonthond G."/>
            <person name="Shalygin S."/>
            <person name="Bayer T."/>
            <person name="Weinberger F."/>
        </authorList>
    </citation>
    <scope>NUCLEOTIDE SEQUENCE</scope>
    <source>
        <strain evidence="1">KI4</strain>
    </source>
</reference>
<dbReference type="EMBL" id="JADWDC010000018">
    <property type="protein sequence ID" value="MCC0177199.1"/>
    <property type="molecule type" value="Genomic_DNA"/>
</dbReference>
<name>A0A964BPJ1_9CYAN</name>
<dbReference type="AlphaFoldDB" id="A0A964BPJ1"/>
<accession>A0A964BPJ1</accession>
<proteinExistence type="predicted"/>